<dbReference type="OrthoDB" id="5419315at2759"/>
<gene>
    <name evidence="3" type="ORF">CSOL1703_00013444</name>
</gene>
<dbReference type="GO" id="GO:0045944">
    <property type="term" value="P:positive regulation of transcription by RNA polymerase II"/>
    <property type="evidence" value="ECO:0007669"/>
    <property type="project" value="TreeGrafter"/>
</dbReference>
<dbReference type="GO" id="GO:0003700">
    <property type="term" value="F:DNA-binding transcription factor activity"/>
    <property type="evidence" value="ECO:0007669"/>
    <property type="project" value="TreeGrafter"/>
</dbReference>
<dbReference type="Proteomes" id="UP000775872">
    <property type="component" value="Unassembled WGS sequence"/>
</dbReference>
<evidence type="ECO:0000313" key="3">
    <source>
        <dbReference type="EMBL" id="CAH0047205.1"/>
    </source>
</evidence>
<name>A0A9N9Z165_9HYPO</name>
<accession>A0A9N9Z165</accession>
<evidence type="ECO:0000256" key="2">
    <source>
        <dbReference type="ARBA" id="ARBA00023242"/>
    </source>
</evidence>
<organism evidence="3 4">
    <name type="scientific">Clonostachys solani</name>
    <dbReference type="NCBI Taxonomy" id="160281"/>
    <lineage>
        <taxon>Eukaryota</taxon>
        <taxon>Fungi</taxon>
        <taxon>Dikarya</taxon>
        <taxon>Ascomycota</taxon>
        <taxon>Pezizomycotina</taxon>
        <taxon>Sordariomycetes</taxon>
        <taxon>Hypocreomycetidae</taxon>
        <taxon>Hypocreales</taxon>
        <taxon>Bionectriaceae</taxon>
        <taxon>Clonostachys</taxon>
    </lineage>
</organism>
<evidence type="ECO:0000256" key="1">
    <source>
        <dbReference type="ARBA" id="ARBA00004123"/>
    </source>
</evidence>
<comment type="subcellular location">
    <subcellularLocation>
        <location evidence="1">Nucleus</location>
    </subcellularLocation>
</comment>
<protein>
    <submittedName>
        <fullName evidence="3">Uncharacterized protein</fullName>
    </submittedName>
</protein>
<reference evidence="3" key="1">
    <citation type="submission" date="2021-10" db="EMBL/GenBank/DDBJ databases">
        <authorList>
            <person name="Piombo E."/>
        </authorList>
    </citation>
    <scope>NUCLEOTIDE SEQUENCE</scope>
</reference>
<dbReference type="Pfam" id="PF11951">
    <property type="entry name" value="Fungal_trans_2"/>
    <property type="match status" value="1"/>
</dbReference>
<comment type="caution">
    <text evidence="3">The sequence shown here is derived from an EMBL/GenBank/DDBJ whole genome shotgun (WGS) entry which is preliminary data.</text>
</comment>
<sequence>MTYPVCGHCSRLNLVCSREVPRELASGSTTDPSALAQATSPLGIHGVGNSEGLEPATTSATIHLANVLSHAKIWRTLDPSVILGNNGSELAASRRAMLRYYIQIFAFMLTTNVENNCFLTALVVLLPMAFESPALMKALAAWSSSHLSLRDQAFTDVALQHRGSALRNFKAAMEDGDLSTEMALAATLIFCSLDVISDGTGSWYHHLRGGAALLISNQWDSSITSPVSPSLKTMEQLQSYEGKWLMKNFAYHDILASITMNTRPLLGGEYWISSGEDSAADPYFGLAERILYLIAKTSHLNAEMAEAKQPEATPDALANTVASFSSRAQVIEDELREWKCPSLGFSPPLVSLAQTYRSAARIHLYRTIRAHVPDAAEHVHAKIQSQVKSIVEAVGNIPEGCLPECTLLFPVFMAGGDAEDSDDIWVIRNKLESMNRWRCFRNVEAALDVLDELWRLNATRAGGETGDRVDWLDVVKRRGWKLAIS</sequence>
<dbReference type="GO" id="GO:0005634">
    <property type="term" value="C:nucleus"/>
    <property type="evidence" value="ECO:0007669"/>
    <property type="project" value="UniProtKB-SubCell"/>
</dbReference>
<evidence type="ECO:0000313" key="4">
    <source>
        <dbReference type="Proteomes" id="UP000775872"/>
    </source>
</evidence>
<dbReference type="EMBL" id="CABFOC020000018">
    <property type="protein sequence ID" value="CAH0047205.1"/>
    <property type="molecule type" value="Genomic_DNA"/>
</dbReference>
<dbReference type="PANTHER" id="PTHR37534:SF7">
    <property type="entry name" value="TRANSCRIPTIONAL ACTIVATOR PROTEIN UGA3"/>
    <property type="match status" value="1"/>
</dbReference>
<keyword evidence="2" id="KW-0539">Nucleus</keyword>
<proteinExistence type="predicted"/>
<dbReference type="InterPro" id="IPR021858">
    <property type="entry name" value="Fun_TF"/>
</dbReference>
<keyword evidence="4" id="KW-1185">Reference proteome</keyword>
<dbReference type="GO" id="GO:0000976">
    <property type="term" value="F:transcription cis-regulatory region binding"/>
    <property type="evidence" value="ECO:0007669"/>
    <property type="project" value="TreeGrafter"/>
</dbReference>
<dbReference type="AlphaFoldDB" id="A0A9N9Z165"/>
<dbReference type="PANTHER" id="PTHR37534">
    <property type="entry name" value="TRANSCRIPTIONAL ACTIVATOR PROTEIN UGA3"/>
    <property type="match status" value="1"/>
</dbReference>